<dbReference type="AlphaFoldDB" id="A0A177AGL3"/>
<organism evidence="1">
    <name type="scientific">Pseudogymnoascus destructans</name>
    <dbReference type="NCBI Taxonomy" id="655981"/>
    <lineage>
        <taxon>Eukaryota</taxon>
        <taxon>Fungi</taxon>
        <taxon>Dikarya</taxon>
        <taxon>Ascomycota</taxon>
        <taxon>Pezizomycotina</taxon>
        <taxon>Leotiomycetes</taxon>
        <taxon>Thelebolales</taxon>
        <taxon>Thelebolaceae</taxon>
        <taxon>Pseudogymnoascus</taxon>
    </lineage>
</organism>
<dbReference type="RefSeq" id="XP_024326522.1">
    <property type="nucleotide sequence ID" value="XM_024465579.1"/>
</dbReference>
<sequence>MMSLNPNCISPTNASGLFNPRIQFTPSEWKTLVDNHIDEGSFPGKMMRYVSQVTAMIRHGNFFEGPSRRWEYLVSMIPTDKDITRLAFDAQTYYLVQRLYTFALTVGTILGCVLGALDTEDTELISDLNSFSSGIMALARTGRDSNLLELAEAEKEMVEYVGDFGGGYTKERLAGA</sequence>
<dbReference type="GeneID" id="36284994"/>
<protein>
    <submittedName>
        <fullName evidence="1">Uncharacterized protein</fullName>
    </submittedName>
</protein>
<name>A0A177AGL3_9PEZI</name>
<accession>A0A177AGL3</accession>
<proteinExistence type="predicted"/>
<dbReference type="OrthoDB" id="3358017at2759"/>
<dbReference type="Proteomes" id="UP000077154">
    <property type="component" value="Unassembled WGS sequence"/>
</dbReference>
<evidence type="ECO:0000313" key="1">
    <source>
        <dbReference type="EMBL" id="OAF61245.2"/>
    </source>
</evidence>
<gene>
    <name evidence="1" type="ORF">VC83_01907</name>
</gene>
<reference evidence="1" key="1">
    <citation type="submission" date="2016-03" db="EMBL/GenBank/DDBJ databases">
        <title>Updated assembly of Pseudogymnoascus destructans, the fungus causing white-nose syndrome of bats.</title>
        <authorList>
            <person name="Palmer J.M."/>
            <person name="Drees K.P."/>
            <person name="Foster J.T."/>
            <person name="Lindner D.L."/>
        </authorList>
    </citation>
    <scope>NUCLEOTIDE SEQUENCE [LARGE SCALE GENOMIC DNA]</scope>
    <source>
        <strain evidence="1">20631-21</strain>
    </source>
</reference>
<dbReference type="EMBL" id="KV441389">
    <property type="protein sequence ID" value="OAF61245.2"/>
    <property type="molecule type" value="Genomic_DNA"/>
</dbReference>